<dbReference type="InterPro" id="IPR001279">
    <property type="entry name" value="Metallo-B-lactamas"/>
</dbReference>
<sequence length="193" mass="20644">MARLGILKVQGEKEVNCFILTCTTTSESVVIDPVEPAEKVLQQVAGQKVRWVLATHGHAGHVAGKSALQEATGAQAGMHIADAKAFLRSADRYLSDGDELEFGRFQLRVLHTAGHTPGSLCFSVGNHLFTGDTLLAGGIGAQRPETDLRQQLFSIHSRVAGLPLNTAIYPGHGPVTNLEAELRSNPVFQTVRG</sequence>
<accession>A0A934KD00</accession>
<organism evidence="6 7">
    <name type="scientific">Candidatus Dormiibacter inghamiae</name>
    <dbReference type="NCBI Taxonomy" id="3127013"/>
    <lineage>
        <taxon>Bacteria</taxon>
        <taxon>Bacillati</taxon>
        <taxon>Candidatus Dormiibacterota</taxon>
        <taxon>Candidatus Dormibacteria</taxon>
        <taxon>Candidatus Dormibacterales</taxon>
        <taxon>Candidatus Dormibacteraceae</taxon>
        <taxon>Candidatus Dormiibacter</taxon>
    </lineage>
</organism>
<proteinExistence type="predicted"/>
<dbReference type="InterPro" id="IPR036866">
    <property type="entry name" value="RibonucZ/Hydroxyglut_hydro"/>
</dbReference>
<gene>
    <name evidence="6" type="ORF">JF888_08415</name>
</gene>
<protein>
    <submittedName>
        <fullName evidence="6">MBL fold metallo-hydrolase</fullName>
    </submittedName>
</protein>
<dbReference type="AlphaFoldDB" id="A0A934KD00"/>
<evidence type="ECO:0000313" key="6">
    <source>
        <dbReference type="EMBL" id="MBJ7603194.1"/>
    </source>
</evidence>
<dbReference type="GO" id="GO:0016787">
    <property type="term" value="F:hydrolase activity"/>
    <property type="evidence" value="ECO:0007669"/>
    <property type="project" value="UniProtKB-KW"/>
</dbReference>
<dbReference type="EMBL" id="JAEKNQ010000033">
    <property type="protein sequence ID" value="MBJ7603194.1"/>
    <property type="molecule type" value="Genomic_DNA"/>
</dbReference>
<keyword evidence="2" id="KW-0479">Metal-binding</keyword>
<dbReference type="PANTHER" id="PTHR46233:SF3">
    <property type="entry name" value="HYDROXYACYLGLUTATHIONE HYDROLASE GLOC"/>
    <property type="match status" value="1"/>
</dbReference>
<dbReference type="Gene3D" id="3.60.15.10">
    <property type="entry name" value="Ribonuclease Z/Hydroxyacylglutathione hydrolase-like"/>
    <property type="match status" value="1"/>
</dbReference>
<evidence type="ECO:0000313" key="7">
    <source>
        <dbReference type="Proteomes" id="UP000620075"/>
    </source>
</evidence>
<evidence type="ECO:0000256" key="4">
    <source>
        <dbReference type="ARBA" id="ARBA00022833"/>
    </source>
</evidence>
<comment type="cofactor">
    <cofactor evidence="1">
        <name>Zn(2+)</name>
        <dbReference type="ChEBI" id="CHEBI:29105"/>
    </cofactor>
</comment>
<dbReference type="Proteomes" id="UP000620075">
    <property type="component" value="Unassembled WGS sequence"/>
</dbReference>
<evidence type="ECO:0000259" key="5">
    <source>
        <dbReference type="SMART" id="SM00849"/>
    </source>
</evidence>
<evidence type="ECO:0000256" key="1">
    <source>
        <dbReference type="ARBA" id="ARBA00001947"/>
    </source>
</evidence>
<keyword evidence="4" id="KW-0862">Zinc</keyword>
<name>A0A934KD00_9BACT</name>
<reference evidence="6 7" key="1">
    <citation type="submission" date="2020-10" db="EMBL/GenBank/DDBJ databases">
        <title>Ca. Dormibacterota MAGs.</title>
        <authorList>
            <person name="Montgomery K."/>
        </authorList>
    </citation>
    <scope>NUCLEOTIDE SEQUENCE [LARGE SCALE GENOMIC DNA]</scope>
    <source>
        <strain evidence="6">SC8811_S16_3</strain>
    </source>
</reference>
<dbReference type="SUPFAM" id="SSF56281">
    <property type="entry name" value="Metallo-hydrolase/oxidoreductase"/>
    <property type="match status" value="1"/>
</dbReference>
<dbReference type="SMART" id="SM00849">
    <property type="entry name" value="Lactamase_B"/>
    <property type="match status" value="1"/>
</dbReference>
<keyword evidence="3" id="KW-0378">Hydrolase</keyword>
<comment type="caution">
    <text evidence="6">The sequence shown here is derived from an EMBL/GenBank/DDBJ whole genome shotgun (WGS) entry which is preliminary data.</text>
</comment>
<feature type="domain" description="Metallo-beta-lactamase" evidence="5">
    <location>
        <begin position="14"/>
        <end position="172"/>
    </location>
</feature>
<dbReference type="Pfam" id="PF00753">
    <property type="entry name" value="Lactamase_B"/>
    <property type="match status" value="1"/>
</dbReference>
<evidence type="ECO:0000256" key="2">
    <source>
        <dbReference type="ARBA" id="ARBA00022723"/>
    </source>
</evidence>
<evidence type="ECO:0000256" key="3">
    <source>
        <dbReference type="ARBA" id="ARBA00022801"/>
    </source>
</evidence>
<dbReference type="GO" id="GO:0046872">
    <property type="term" value="F:metal ion binding"/>
    <property type="evidence" value="ECO:0007669"/>
    <property type="project" value="UniProtKB-KW"/>
</dbReference>
<dbReference type="PANTHER" id="PTHR46233">
    <property type="entry name" value="HYDROXYACYLGLUTATHIONE HYDROLASE GLOC"/>
    <property type="match status" value="1"/>
</dbReference>
<dbReference type="RefSeq" id="WP_338178804.1">
    <property type="nucleotide sequence ID" value="NZ_JAEKNQ010000033.1"/>
</dbReference>
<dbReference type="InterPro" id="IPR051453">
    <property type="entry name" value="MBL_Glyoxalase_II"/>
</dbReference>